<keyword evidence="3" id="KW-1185">Reference proteome</keyword>
<dbReference type="SMART" id="SM00504">
    <property type="entry name" value="Ubox"/>
    <property type="match status" value="1"/>
</dbReference>
<dbReference type="AlphaFoldDB" id="A0AAW1PAV0"/>
<dbReference type="GO" id="GO:0016567">
    <property type="term" value="P:protein ubiquitination"/>
    <property type="evidence" value="ECO:0007669"/>
    <property type="project" value="InterPro"/>
</dbReference>
<organism evidence="2 3">
    <name type="scientific">[Myrmecia] bisecta</name>
    <dbReference type="NCBI Taxonomy" id="41462"/>
    <lineage>
        <taxon>Eukaryota</taxon>
        <taxon>Viridiplantae</taxon>
        <taxon>Chlorophyta</taxon>
        <taxon>core chlorophytes</taxon>
        <taxon>Trebouxiophyceae</taxon>
        <taxon>Trebouxiales</taxon>
        <taxon>Trebouxiaceae</taxon>
        <taxon>Myrmecia</taxon>
    </lineage>
</organism>
<dbReference type="EMBL" id="JALJOR010000015">
    <property type="protein sequence ID" value="KAK9805579.1"/>
    <property type="molecule type" value="Genomic_DNA"/>
</dbReference>
<dbReference type="SUPFAM" id="SSF57850">
    <property type="entry name" value="RING/U-box"/>
    <property type="match status" value="1"/>
</dbReference>
<feature type="domain" description="U-box" evidence="1">
    <location>
        <begin position="83"/>
        <end position="147"/>
    </location>
</feature>
<dbReference type="GO" id="GO:0004842">
    <property type="term" value="F:ubiquitin-protein transferase activity"/>
    <property type="evidence" value="ECO:0007669"/>
    <property type="project" value="InterPro"/>
</dbReference>
<reference evidence="2 3" key="1">
    <citation type="journal article" date="2024" name="Nat. Commun.">
        <title>Phylogenomics reveals the evolutionary origins of lichenization in chlorophyte algae.</title>
        <authorList>
            <person name="Puginier C."/>
            <person name="Libourel C."/>
            <person name="Otte J."/>
            <person name="Skaloud P."/>
            <person name="Haon M."/>
            <person name="Grisel S."/>
            <person name="Petersen M."/>
            <person name="Berrin J.G."/>
            <person name="Delaux P.M."/>
            <person name="Dal Grande F."/>
            <person name="Keller J."/>
        </authorList>
    </citation>
    <scope>NUCLEOTIDE SEQUENCE [LARGE SCALE GENOMIC DNA]</scope>
    <source>
        <strain evidence="2 3">SAG 2043</strain>
    </source>
</reference>
<evidence type="ECO:0000313" key="2">
    <source>
        <dbReference type="EMBL" id="KAK9805579.1"/>
    </source>
</evidence>
<comment type="caution">
    <text evidence="2">The sequence shown here is derived from an EMBL/GenBank/DDBJ whole genome shotgun (WGS) entry which is preliminary data.</text>
</comment>
<sequence length="147" mass="16045">MAAASPQELKMKQEIKAAMDVGVGKAAANIAKAAGLVATLQAKLVFHQSAKRTAEEHYQATVLGLMAALTHKAVNPTLVTKTSAPPELLCPIGYNLMEDPVLLVETQETYDRKNIECWFRTGHRTLSFRMLRKMRALALMAKAGNLP</sequence>
<protein>
    <recommendedName>
        <fullName evidence="1">U-box domain-containing protein</fullName>
    </recommendedName>
</protein>
<proteinExistence type="predicted"/>
<accession>A0AAW1PAV0</accession>
<dbReference type="Gene3D" id="3.30.40.10">
    <property type="entry name" value="Zinc/RING finger domain, C3HC4 (zinc finger)"/>
    <property type="match status" value="1"/>
</dbReference>
<gene>
    <name evidence="2" type="ORF">WJX72_006097</name>
</gene>
<dbReference type="InterPro" id="IPR003613">
    <property type="entry name" value="Ubox_domain"/>
</dbReference>
<dbReference type="Proteomes" id="UP001489004">
    <property type="component" value="Unassembled WGS sequence"/>
</dbReference>
<dbReference type="Pfam" id="PF04564">
    <property type="entry name" value="U-box"/>
    <property type="match status" value="1"/>
</dbReference>
<name>A0AAW1PAV0_9CHLO</name>
<dbReference type="InterPro" id="IPR013083">
    <property type="entry name" value="Znf_RING/FYVE/PHD"/>
</dbReference>
<evidence type="ECO:0000259" key="1">
    <source>
        <dbReference type="PROSITE" id="PS51698"/>
    </source>
</evidence>
<dbReference type="PROSITE" id="PS51698">
    <property type="entry name" value="U_BOX"/>
    <property type="match status" value="1"/>
</dbReference>
<evidence type="ECO:0000313" key="3">
    <source>
        <dbReference type="Proteomes" id="UP001489004"/>
    </source>
</evidence>